<reference evidence="11" key="1">
    <citation type="submission" date="2022-01" db="EMBL/GenBank/DDBJ databases">
        <authorList>
            <person name="King R."/>
        </authorList>
    </citation>
    <scope>NUCLEOTIDE SEQUENCE</scope>
</reference>
<dbReference type="GO" id="GO:0006644">
    <property type="term" value="P:phospholipid metabolic process"/>
    <property type="evidence" value="ECO:0007669"/>
    <property type="project" value="InterPro"/>
</dbReference>
<evidence type="ECO:0000256" key="9">
    <source>
        <dbReference type="SAM" id="MobiDB-lite"/>
    </source>
</evidence>
<keyword evidence="2 8" id="KW-0964">Secreted</keyword>
<feature type="domain" description="Phospholipase A2-like central" evidence="10">
    <location>
        <begin position="327"/>
        <end position="448"/>
    </location>
</feature>
<evidence type="ECO:0000256" key="7">
    <source>
        <dbReference type="RuleBase" id="RU003654"/>
    </source>
</evidence>
<evidence type="ECO:0000256" key="8">
    <source>
        <dbReference type="RuleBase" id="RU361236"/>
    </source>
</evidence>
<feature type="binding site" evidence="5">
    <location>
        <position position="354"/>
    </location>
    <ligand>
        <name>Ca(2+)</name>
        <dbReference type="ChEBI" id="CHEBI:29108"/>
    </ligand>
</feature>
<dbReference type="SMART" id="SM00085">
    <property type="entry name" value="PA2c"/>
    <property type="match status" value="1"/>
</dbReference>
<evidence type="ECO:0000313" key="11">
    <source>
        <dbReference type="EMBL" id="CAG9807895.1"/>
    </source>
</evidence>
<keyword evidence="3 6" id="KW-1015">Disulfide bond</keyword>
<feature type="disulfide bond" evidence="6">
    <location>
        <begin position="375"/>
        <end position="422"/>
    </location>
</feature>
<feature type="active site" evidence="4">
    <location>
        <position position="372"/>
    </location>
</feature>
<accession>A0A9N9S0Z4</accession>
<dbReference type="Proteomes" id="UP001153620">
    <property type="component" value="Chromosome 3"/>
</dbReference>
<evidence type="ECO:0000256" key="6">
    <source>
        <dbReference type="PIRSR" id="PIRSR601211-3"/>
    </source>
</evidence>
<evidence type="ECO:0000256" key="1">
    <source>
        <dbReference type="ARBA" id="ARBA00004613"/>
    </source>
</evidence>
<protein>
    <recommendedName>
        <fullName evidence="10">Phospholipase A2-like central domain-containing protein</fullName>
    </recommendedName>
</protein>
<dbReference type="SUPFAM" id="SSF48619">
    <property type="entry name" value="Phospholipase A2, PLA2"/>
    <property type="match status" value="1"/>
</dbReference>
<keyword evidence="5" id="KW-0479">Metal-binding</keyword>
<dbReference type="PROSITE" id="PS00119">
    <property type="entry name" value="PA2_ASP"/>
    <property type="match status" value="1"/>
</dbReference>
<dbReference type="Gene3D" id="1.20.90.10">
    <property type="entry name" value="Phospholipase A2 domain"/>
    <property type="match status" value="1"/>
</dbReference>
<evidence type="ECO:0000256" key="3">
    <source>
        <dbReference type="ARBA" id="ARBA00023157"/>
    </source>
</evidence>
<gene>
    <name evidence="11" type="ORF">CHIRRI_LOCUS10741</name>
</gene>
<evidence type="ECO:0000259" key="10">
    <source>
        <dbReference type="SMART" id="SM00085"/>
    </source>
</evidence>
<dbReference type="OrthoDB" id="5841574at2759"/>
<comment type="subcellular location">
    <subcellularLocation>
        <location evidence="1 8">Secreted</location>
    </subcellularLocation>
</comment>
<dbReference type="GO" id="GO:0005509">
    <property type="term" value="F:calcium ion binding"/>
    <property type="evidence" value="ECO:0007669"/>
    <property type="project" value="InterPro"/>
</dbReference>
<comment type="cofactor">
    <cofactor evidence="5">
        <name>Ca(2+)</name>
        <dbReference type="ChEBI" id="CHEBI:29108"/>
    </cofactor>
    <text evidence="5">Binds 1 Ca(2+) ion per subunit.</text>
</comment>
<evidence type="ECO:0000256" key="5">
    <source>
        <dbReference type="PIRSR" id="PIRSR601211-2"/>
    </source>
</evidence>
<dbReference type="InterPro" id="IPR033113">
    <property type="entry name" value="PLA2_histidine"/>
</dbReference>
<sequence>MHGHHKNFNDMRMHIKHVLNIHYENSTLDEYISKVFNLQNINPTYVFQMPDGNNRTLTLRKSDFISPIFPNITNINKLTKVNLKPTSSNRQQIKMKSEEILDELRNEKLIFQKNLDGNFDDVDYDDNMKMIVQKNVESEKDFETLLNELNEDLDYEDAKKEKNYLNQSQKKNTKTTTVKDEWSELGLDGWSGLMTKSKDNLPKKDRLKFLKKPQTAFVPFTENVDPLSNKQRKPQKQEVTSNESALEMEEYADQIATILLDNEKVILNKTGRIPNVRWPITTSRDQHRDSDVFIARANNPFGHSTKWKYRNSTDNESFYREGRSKRGVLHLYSMIKCATGCDPLQYKGYGCYCGFLGSGRALDGIDRCCKAHDFCYSNANCFFYTEYLVPYLWKCYKGKPLCAIDNGEFGGPFSCATKLCECDRALSKCLRHYYCPRKRSVCTSNPFRLLQNLVMVF</sequence>
<dbReference type="InterPro" id="IPR033112">
    <property type="entry name" value="PLA2_Asp_AS"/>
</dbReference>
<dbReference type="GO" id="GO:0005576">
    <property type="term" value="C:extracellular region"/>
    <property type="evidence" value="ECO:0007669"/>
    <property type="project" value="UniProtKB-SubCell"/>
</dbReference>
<feature type="disulfide bond" evidence="6">
    <location>
        <begin position="368"/>
        <end position="429"/>
    </location>
</feature>
<feature type="disulfide bond" evidence="6">
    <location>
        <begin position="353"/>
        <end position="369"/>
    </location>
</feature>
<dbReference type="EMBL" id="OU895879">
    <property type="protein sequence ID" value="CAG9807895.1"/>
    <property type="molecule type" value="Genomic_DNA"/>
</dbReference>
<evidence type="ECO:0000313" key="12">
    <source>
        <dbReference type="Proteomes" id="UP001153620"/>
    </source>
</evidence>
<name>A0A9N9S0Z4_9DIPT</name>
<evidence type="ECO:0000256" key="4">
    <source>
        <dbReference type="PIRSR" id="PIRSR601211-1"/>
    </source>
</evidence>
<proteinExistence type="inferred from homology"/>
<dbReference type="AlphaFoldDB" id="A0A9N9S0Z4"/>
<reference evidence="11" key="2">
    <citation type="submission" date="2022-10" db="EMBL/GenBank/DDBJ databases">
        <authorList>
            <consortium name="ENA_rothamsted_submissions"/>
            <consortium name="culmorum"/>
            <person name="King R."/>
        </authorList>
    </citation>
    <scope>NUCLEOTIDE SEQUENCE</scope>
</reference>
<dbReference type="PANTHER" id="PTHR11716">
    <property type="entry name" value="PHOSPHOLIPASE A2 FAMILY MEMBER"/>
    <property type="match status" value="1"/>
</dbReference>
<feature type="region of interest" description="Disordered" evidence="9">
    <location>
        <begin position="222"/>
        <end position="245"/>
    </location>
</feature>
<dbReference type="PROSITE" id="PS00118">
    <property type="entry name" value="PA2_HIS"/>
    <property type="match status" value="1"/>
</dbReference>
<feature type="binding site" evidence="5">
    <location>
        <position position="373"/>
    </location>
    <ligand>
        <name>Ca(2+)</name>
        <dbReference type="ChEBI" id="CHEBI:29108"/>
    </ligand>
</feature>
<dbReference type="PANTHER" id="PTHR11716:SF107">
    <property type="entry name" value="PHOSPHOLIPASE A2"/>
    <property type="match status" value="1"/>
</dbReference>
<dbReference type="GO" id="GO:0050482">
    <property type="term" value="P:arachidonate secretion"/>
    <property type="evidence" value="ECO:0007669"/>
    <property type="project" value="InterPro"/>
</dbReference>
<dbReference type="Pfam" id="PF00068">
    <property type="entry name" value="Phospholip_A2_1"/>
    <property type="match status" value="1"/>
</dbReference>
<organism evidence="11 12">
    <name type="scientific">Chironomus riparius</name>
    <dbReference type="NCBI Taxonomy" id="315576"/>
    <lineage>
        <taxon>Eukaryota</taxon>
        <taxon>Metazoa</taxon>
        <taxon>Ecdysozoa</taxon>
        <taxon>Arthropoda</taxon>
        <taxon>Hexapoda</taxon>
        <taxon>Insecta</taxon>
        <taxon>Pterygota</taxon>
        <taxon>Neoptera</taxon>
        <taxon>Endopterygota</taxon>
        <taxon>Diptera</taxon>
        <taxon>Nematocera</taxon>
        <taxon>Chironomoidea</taxon>
        <taxon>Chironomidae</taxon>
        <taxon>Chironominae</taxon>
        <taxon>Chironomus</taxon>
    </lineage>
</organism>
<dbReference type="PRINTS" id="PR00389">
    <property type="entry name" value="PHPHLIPASEA2"/>
</dbReference>
<comment type="similarity">
    <text evidence="7">Belongs to the phospholipase A2 family.</text>
</comment>
<feature type="binding site" evidence="5">
    <location>
        <position position="352"/>
    </location>
    <ligand>
        <name>Ca(2+)</name>
        <dbReference type="ChEBI" id="CHEBI:29108"/>
    </ligand>
</feature>
<dbReference type="GO" id="GO:0016042">
    <property type="term" value="P:lipid catabolic process"/>
    <property type="evidence" value="ECO:0007669"/>
    <property type="project" value="InterPro"/>
</dbReference>
<dbReference type="InterPro" id="IPR016090">
    <property type="entry name" value="PLA2-like_dom"/>
</dbReference>
<evidence type="ECO:0000256" key="2">
    <source>
        <dbReference type="ARBA" id="ARBA00022525"/>
    </source>
</evidence>
<keyword evidence="5" id="KW-0106">Calcium</keyword>
<dbReference type="InterPro" id="IPR036444">
    <property type="entry name" value="PLipase_A2_dom_sf"/>
</dbReference>
<dbReference type="InterPro" id="IPR001211">
    <property type="entry name" value="PLA2"/>
</dbReference>
<dbReference type="GO" id="GO:0004623">
    <property type="term" value="F:phospholipase A2 activity"/>
    <property type="evidence" value="ECO:0007669"/>
    <property type="project" value="InterPro"/>
</dbReference>
<feature type="disulfide bond" evidence="6">
    <location>
        <begin position="402"/>
        <end position="420"/>
    </location>
</feature>
<dbReference type="CDD" id="cd00125">
    <property type="entry name" value="PLA2c"/>
    <property type="match status" value="1"/>
</dbReference>
<feature type="active site" evidence="4">
    <location>
        <position position="423"/>
    </location>
</feature>
<keyword evidence="12" id="KW-1185">Reference proteome</keyword>